<accession>A0ABS1SQP5</accession>
<dbReference type="Pfam" id="PF01380">
    <property type="entry name" value="SIS"/>
    <property type="match status" value="1"/>
</dbReference>
<proteinExistence type="predicted"/>
<keyword evidence="3" id="KW-1185">Reference proteome</keyword>
<dbReference type="InterPro" id="IPR047640">
    <property type="entry name" value="RpiR-like"/>
</dbReference>
<dbReference type="Gene3D" id="3.40.50.10490">
    <property type="entry name" value="Glucose-6-phosphate isomerase like protein, domain 1"/>
    <property type="match status" value="1"/>
</dbReference>
<feature type="domain" description="SIS" evidence="1">
    <location>
        <begin position="46"/>
        <end position="184"/>
    </location>
</feature>
<dbReference type="InterPro" id="IPR046348">
    <property type="entry name" value="SIS_dom_sf"/>
</dbReference>
<evidence type="ECO:0000259" key="1">
    <source>
        <dbReference type="PROSITE" id="PS51464"/>
    </source>
</evidence>
<dbReference type="InterPro" id="IPR001347">
    <property type="entry name" value="SIS_dom"/>
</dbReference>
<sequence>MPPSPDSSSTPRRRSSALKSRILQAERAAFERAAVAFETDAALERAASVIAGSRRRFVLGRGASHGLATALATALSASFSQVTLAAPPALEALDLLADVRGGDSLIALCTRPYRRDVVEISRQYVAAGGTLIIVTDSADSPLSAFAAEQVIVDTEDRELGDTSAGIVLALRLLADLAAASSKGATRRAQERDRLGEALDLYVPAQRWDGRAPDPRLGGSVV</sequence>
<dbReference type="RefSeq" id="WP_202381898.1">
    <property type="nucleotide sequence ID" value="NZ_BAAAMA010000002.1"/>
</dbReference>
<comment type="caution">
    <text evidence="2">The sequence shown here is derived from an EMBL/GenBank/DDBJ whole genome shotgun (WGS) entry which is preliminary data.</text>
</comment>
<name>A0ABS1SQP5_9MICO</name>
<dbReference type="Proteomes" id="UP001646141">
    <property type="component" value="Unassembled WGS sequence"/>
</dbReference>
<dbReference type="SUPFAM" id="SSF53697">
    <property type="entry name" value="SIS domain"/>
    <property type="match status" value="1"/>
</dbReference>
<gene>
    <name evidence="2" type="ORF">D3226_07675</name>
</gene>
<dbReference type="PANTHER" id="PTHR30514">
    <property type="entry name" value="GLUCOKINASE"/>
    <property type="match status" value="1"/>
</dbReference>
<reference evidence="2 3" key="1">
    <citation type="submission" date="2018-09" db="EMBL/GenBank/DDBJ databases">
        <title>Comparative genomics of Leucobacter spp.</title>
        <authorList>
            <person name="Reis A.C."/>
            <person name="Kolvenbach B.A."/>
            <person name="Corvini P.F.X."/>
            <person name="Nunes O.C."/>
        </authorList>
    </citation>
    <scope>NUCLEOTIDE SEQUENCE [LARGE SCALE GENOMIC DNA]</scope>
    <source>
        <strain evidence="2 3">L-1</strain>
    </source>
</reference>
<dbReference type="PANTHER" id="PTHR30514:SF18">
    <property type="entry name" value="RPIR-FAMILY TRANSCRIPTIONAL REGULATOR"/>
    <property type="match status" value="1"/>
</dbReference>
<organism evidence="2 3">
    <name type="scientific">Leucobacter chromiireducens subsp. chromiireducens</name>
    <dbReference type="NCBI Taxonomy" id="660067"/>
    <lineage>
        <taxon>Bacteria</taxon>
        <taxon>Bacillati</taxon>
        <taxon>Actinomycetota</taxon>
        <taxon>Actinomycetes</taxon>
        <taxon>Micrococcales</taxon>
        <taxon>Microbacteriaceae</taxon>
        <taxon>Leucobacter</taxon>
    </lineage>
</organism>
<evidence type="ECO:0000313" key="2">
    <source>
        <dbReference type="EMBL" id="MBL3689839.1"/>
    </source>
</evidence>
<dbReference type="EMBL" id="QYAD01000002">
    <property type="protein sequence ID" value="MBL3689839.1"/>
    <property type="molecule type" value="Genomic_DNA"/>
</dbReference>
<protein>
    <submittedName>
        <fullName evidence="2">SIS domain-containing protein</fullName>
    </submittedName>
</protein>
<evidence type="ECO:0000313" key="3">
    <source>
        <dbReference type="Proteomes" id="UP001646141"/>
    </source>
</evidence>
<dbReference type="PROSITE" id="PS51464">
    <property type="entry name" value="SIS"/>
    <property type="match status" value="1"/>
</dbReference>